<reference evidence="2" key="3">
    <citation type="submission" date="2018-08" db="EMBL/GenBank/DDBJ databases">
        <title>Leveraging single-cell genomics to expand the Fungal Tree of Life.</title>
        <authorList>
            <consortium name="DOE Joint Genome Institute"/>
            <person name="Ahrendt S.R."/>
            <person name="Quandt C.A."/>
            <person name="Ciobanu D."/>
            <person name="Clum A."/>
            <person name="Salamov A."/>
            <person name="Andreopoulos B."/>
            <person name="Cheng J.-F."/>
            <person name="Woyke T."/>
            <person name="Pelin A."/>
            <person name="Henrissat B."/>
            <person name="Reynolds N."/>
            <person name="Benny G.L."/>
            <person name="Smith M.E."/>
            <person name="James T.Y."/>
            <person name="Grigoriev I.V."/>
        </authorList>
    </citation>
    <scope>NUCLEOTIDE SEQUENCE</scope>
    <source>
        <strain evidence="2">ATCC 52028</strain>
    </source>
</reference>
<keyword evidence="5" id="KW-1185">Reference proteome</keyword>
<accession>A0A4P9X6Q2</accession>
<name>A0A4P9X6Q2_9FUNG</name>
<dbReference type="PANTHER" id="PTHR21580">
    <property type="entry name" value="SHIPPO-1-RELATED"/>
    <property type="match status" value="1"/>
</dbReference>
<feature type="region of interest" description="Disordered" evidence="1">
    <location>
        <begin position="376"/>
        <end position="416"/>
    </location>
</feature>
<evidence type="ECO:0000313" key="3">
    <source>
        <dbReference type="EMBL" id="RKP00874.1"/>
    </source>
</evidence>
<proteinExistence type="predicted"/>
<protein>
    <submittedName>
        <fullName evidence="3">Uncharacterized protein</fullName>
    </submittedName>
</protein>
<reference evidence="3" key="2">
    <citation type="submission" date="2018-04" db="EMBL/GenBank/DDBJ databases">
        <title>Leveraging single-cell genomics to expand the Fungal Tree of Life.</title>
        <authorList>
            <consortium name="DOE Joint Genome Institute"/>
            <person name="Ahrendt S.R."/>
            <person name="Quandt C.A."/>
            <person name="Ciobanu D."/>
            <person name="Clum A."/>
            <person name="Salamov A."/>
            <person name="Andreopoulos B."/>
            <person name="Cheng J.-F."/>
            <person name="Woyke T."/>
            <person name="Pelin A."/>
            <person name="Henrissat B."/>
            <person name="Benny G.L."/>
            <person name="Smith M.E."/>
            <person name="James T.Y."/>
            <person name="Grigoriev I.V."/>
        </authorList>
    </citation>
    <scope>NUCLEOTIDE SEQUENCE</scope>
    <source>
        <strain evidence="3">ATCC 52028</strain>
    </source>
</reference>
<organism evidence="3 5">
    <name type="scientific">Caulochytrium protostelioides</name>
    <dbReference type="NCBI Taxonomy" id="1555241"/>
    <lineage>
        <taxon>Eukaryota</taxon>
        <taxon>Fungi</taxon>
        <taxon>Fungi incertae sedis</taxon>
        <taxon>Chytridiomycota</taxon>
        <taxon>Chytridiomycota incertae sedis</taxon>
        <taxon>Chytridiomycetes</taxon>
        <taxon>Caulochytriales</taxon>
        <taxon>Caulochytriaceae</taxon>
        <taxon>Caulochytrium</taxon>
    </lineage>
</organism>
<dbReference type="InterPro" id="IPR010736">
    <property type="entry name" value="SHIPPO-rpt"/>
</dbReference>
<reference evidence="4 5" key="1">
    <citation type="journal article" date="2018" name="Nat. Microbiol.">
        <title>Leveraging single-cell genomics to expand the fungal tree of life.</title>
        <authorList>
            <person name="Ahrendt S.R."/>
            <person name="Quandt C.A."/>
            <person name="Ciobanu D."/>
            <person name="Clum A."/>
            <person name="Salamov A."/>
            <person name="Andreopoulos B."/>
            <person name="Cheng J.F."/>
            <person name="Woyke T."/>
            <person name="Pelin A."/>
            <person name="Henrissat B."/>
            <person name="Reynolds N.K."/>
            <person name="Benny G.L."/>
            <person name="Smith M.E."/>
            <person name="James T.Y."/>
            <person name="Grigoriev I.V."/>
        </authorList>
    </citation>
    <scope>NUCLEOTIDE SEQUENCE [LARGE SCALE GENOMIC DNA]</scope>
    <source>
        <strain evidence="4 5">ATCC 52028</strain>
    </source>
</reference>
<dbReference type="AlphaFoldDB" id="A0A4P9X6Q2"/>
<dbReference type="Proteomes" id="UP000268535">
    <property type="component" value="Unassembled WGS sequence"/>
</dbReference>
<dbReference type="EMBL" id="ML009416">
    <property type="protein sequence ID" value="RKO97093.1"/>
    <property type="molecule type" value="Genomic_DNA"/>
</dbReference>
<evidence type="ECO:0000313" key="2">
    <source>
        <dbReference type="EMBL" id="RKO97093.1"/>
    </source>
</evidence>
<dbReference type="Proteomes" id="UP000274922">
    <property type="component" value="Unassembled WGS sequence"/>
</dbReference>
<evidence type="ECO:0000313" key="5">
    <source>
        <dbReference type="Proteomes" id="UP000274922"/>
    </source>
</evidence>
<dbReference type="EMBL" id="ML014194">
    <property type="protein sequence ID" value="RKP00874.1"/>
    <property type="molecule type" value="Genomic_DNA"/>
</dbReference>
<sequence>MSDDGHGPDAASASAMSPREATARGASHTPHAPAAPRPGQRTHGLELMTYRGLQSASKGIILSRPVEKYDTDAPAPNVYDVSTKLVHPENAPSIKLPIPAPPPQGPGPQSYCPKLDGAAPRAPAFSLAKRLPGFLEEALSTTKEHNAPLLFPQLDWSKNAVSLKGPLPEARAFVTPSPATYDPGATPRHVPGYLMYSALKPQPEAAKLVERLPVRPTTSYALALAAQPAPNMYTVTMPPSAPAFTMGKRWEEPCAPRPVTSNGLAAITTLSKMKGMAAAEPGPGSYDVREALSNYRKGITLKGRHPEKIEDTPGPGQYNLLFPVGRDGHRMLASMVQRHRSAHAKEAETLPGPADTAVVPPPIGAASPAYRFGTSARARSLSKESGEPGPGSYAAGEPIRAGHAATGPSMRSRHHPGVYNGIRLNAIMDA</sequence>
<evidence type="ECO:0000313" key="4">
    <source>
        <dbReference type="Proteomes" id="UP000268535"/>
    </source>
</evidence>
<dbReference type="OrthoDB" id="429991at2759"/>
<gene>
    <name evidence="2" type="ORF">CAUPRSCDRAFT_11213</name>
    <name evidence="3" type="ORF">CXG81DRAFT_26413</name>
</gene>
<dbReference type="PANTHER" id="PTHR21580:SF28">
    <property type="entry name" value="BOREALIN N-TERMINAL DOMAIN-CONTAINING PROTEIN-RELATED"/>
    <property type="match status" value="1"/>
</dbReference>
<feature type="region of interest" description="Disordered" evidence="1">
    <location>
        <begin position="1"/>
        <end position="41"/>
    </location>
</feature>
<dbReference type="Pfam" id="PF07004">
    <property type="entry name" value="SHIPPO-rpt"/>
    <property type="match status" value="3"/>
</dbReference>
<evidence type="ECO:0000256" key="1">
    <source>
        <dbReference type="SAM" id="MobiDB-lite"/>
    </source>
</evidence>
<dbReference type="InterPro" id="IPR051291">
    <property type="entry name" value="CIMAP"/>
</dbReference>